<feature type="compositionally biased region" description="Low complexity" evidence="8">
    <location>
        <begin position="1159"/>
        <end position="1202"/>
    </location>
</feature>
<evidence type="ECO:0000256" key="3">
    <source>
        <dbReference type="ARBA" id="ARBA00022761"/>
    </source>
</evidence>
<dbReference type="PANTHER" id="PTHR23345">
    <property type="entry name" value="VITELLOGENIN-RELATED"/>
    <property type="match status" value="1"/>
</dbReference>
<dbReference type="FunFam" id="2.20.50.20:FF:000005">
    <property type="entry name" value="Vitellogenin 3"/>
    <property type="match status" value="1"/>
</dbReference>
<keyword evidence="2 9" id="KW-0732">Signal</keyword>
<feature type="compositionally biased region" description="Low complexity" evidence="8">
    <location>
        <begin position="1115"/>
        <end position="1136"/>
    </location>
</feature>
<dbReference type="Pfam" id="PF00094">
    <property type="entry name" value="VWD"/>
    <property type="match status" value="1"/>
</dbReference>
<dbReference type="SMART" id="SM00638">
    <property type="entry name" value="LPD_N"/>
    <property type="match status" value="1"/>
</dbReference>
<dbReference type="FunFam" id="2.30.230.10:FF:000002">
    <property type="entry name" value="Vitellogenin 7"/>
    <property type="match status" value="1"/>
</dbReference>
<dbReference type="InterPro" id="IPR001846">
    <property type="entry name" value="VWF_type-D"/>
</dbReference>
<dbReference type="SMART" id="SM00216">
    <property type="entry name" value="VWD"/>
    <property type="match status" value="1"/>
</dbReference>
<evidence type="ECO:0000256" key="1">
    <source>
        <dbReference type="ARBA" id="ARBA00022553"/>
    </source>
</evidence>
<dbReference type="InterPro" id="IPR050733">
    <property type="entry name" value="Vitellogenin/Apolipophorin"/>
</dbReference>
<keyword evidence="1" id="KW-0597">Phosphoprotein</keyword>
<dbReference type="SMART" id="SM01170">
    <property type="entry name" value="DUF1944"/>
    <property type="match status" value="1"/>
</dbReference>
<evidence type="ECO:0000256" key="5">
    <source>
        <dbReference type="ARBA" id="ARBA00023180"/>
    </source>
</evidence>
<evidence type="ECO:0000256" key="8">
    <source>
        <dbReference type="SAM" id="MobiDB-lite"/>
    </source>
</evidence>
<dbReference type="GeneTree" id="ENSGT00530000064273"/>
<dbReference type="SMART" id="SM01169">
    <property type="entry name" value="DUF1943"/>
    <property type="match status" value="1"/>
</dbReference>
<dbReference type="GO" id="GO:0045735">
    <property type="term" value="F:nutrient reservoir activity"/>
    <property type="evidence" value="ECO:0007669"/>
    <property type="project" value="UniProtKB-KW"/>
</dbReference>
<keyword evidence="4 7" id="KW-1015">Disulfide bond</keyword>
<dbReference type="InterPro" id="IPR015258">
    <property type="entry name" value="Vitellinogen_b-sht_shell"/>
</dbReference>
<comment type="function">
    <text evidence="6">Phosvitin is believed to be of importance in sequestering calcium, iron and other cations for the developing embryo.</text>
</comment>
<dbReference type="Gene3D" id="2.30.230.10">
    <property type="entry name" value="Lipovitellin, beta-sheet shell regions, chain A"/>
    <property type="match status" value="1"/>
</dbReference>
<dbReference type="InterPro" id="IPR015819">
    <property type="entry name" value="Lipid_transp_b-sht_shell"/>
</dbReference>
<feature type="domain" description="Vitellogenin" evidence="10">
    <location>
        <begin position="17"/>
        <end position="655"/>
    </location>
</feature>
<accession>A0A8V0ZG25</accession>
<dbReference type="OrthoDB" id="5956066at2759"/>
<keyword evidence="3" id="KW-0758">Storage protein</keyword>
<evidence type="ECO:0000256" key="7">
    <source>
        <dbReference type="PROSITE-ProRule" id="PRU00557"/>
    </source>
</evidence>
<evidence type="ECO:0000259" key="11">
    <source>
        <dbReference type="PROSITE" id="PS51233"/>
    </source>
</evidence>
<evidence type="ECO:0000259" key="10">
    <source>
        <dbReference type="PROSITE" id="PS51211"/>
    </source>
</evidence>
<dbReference type="SUPFAM" id="SSF56968">
    <property type="entry name" value="Lipovitellin-phosvitin complex, beta-sheet shell regions"/>
    <property type="match status" value="3"/>
</dbReference>
<dbReference type="InterPro" id="IPR015255">
    <property type="entry name" value="Vitellinogen_open_b-sht"/>
</dbReference>
<feature type="disulfide bond" evidence="7">
    <location>
        <begin position="155"/>
        <end position="181"/>
    </location>
</feature>
<dbReference type="Gene3D" id="2.20.90.10">
    <property type="entry name" value="Vitellinogen, beta-sheet shell domain"/>
    <property type="match status" value="1"/>
</dbReference>
<organism evidence="12 13">
    <name type="scientific">Gallus gallus</name>
    <name type="common">Chicken</name>
    <dbReference type="NCBI Taxonomy" id="9031"/>
    <lineage>
        <taxon>Eukaryota</taxon>
        <taxon>Metazoa</taxon>
        <taxon>Chordata</taxon>
        <taxon>Craniata</taxon>
        <taxon>Vertebrata</taxon>
        <taxon>Euteleostomi</taxon>
        <taxon>Archelosauria</taxon>
        <taxon>Archosauria</taxon>
        <taxon>Dinosauria</taxon>
        <taxon>Saurischia</taxon>
        <taxon>Theropoda</taxon>
        <taxon>Coelurosauria</taxon>
        <taxon>Aves</taxon>
        <taxon>Neognathae</taxon>
        <taxon>Galloanserae</taxon>
        <taxon>Galliformes</taxon>
        <taxon>Phasianidae</taxon>
        <taxon>Phasianinae</taxon>
        <taxon>Gallus</taxon>
    </lineage>
</organism>
<protein>
    <submittedName>
        <fullName evidence="12">Vitellogenin 2</fullName>
    </submittedName>
</protein>
<dbReference type="PROSITE" id="PS51211">
    <property type="entry name" value="VITELLOGENIN"/>
    <property type="match status" value="1"/>
</dbReference>
<dbReference type="PROSITE" id="PS51233">
    <property type="entry name" value="VWFD"/>
    <property type="match status" value="1"/>
</dbReference>
<gene>
    <name evidence="12" type="primary">VTG2</name>
</gene>
<dbReference type="FunFam" id="1.25.10.20:FF:000002">
    <property type="entry name" value="Vitellogenin 7"/>
    <property type="match status" value="1"/>
</dbReference>
<sequence>MRGIILALVLTLVDPGFNSRRSYLYNYEGSMLNGLQDRSLGKAGVRLSSKLEISGLPENAYLLKVRSPQVEEYNGVWPRDPFTRSSKITQVISSCFTRLFKFEYSSGRIGNIYAPEDCPDLCVNIVRGILNMFQMTIKKSQNVYELQEAGIGGICHARYVIQEDRKNSRIYVTRTVDLNNCQEKVQKSIGMAYIYPCPVDVMKERLTKGTTAFSYKLKQSDSGTLITDVSSRQVYQISPFNEPTGVAVMEARRELSLAAVRSERGSAPDVPMQNYGSLRYRFPAVLPQMPLQLIKTKNPEQRIIETLQHIVLNNQQDFHDDVSYRFLEVVQLCRIANADNLESIWRQVSDKPRYRRWLLSAVSASGTTETLKFLKNRIRNDDLNYIQTLLTVSLTLHLLQADEHTLPIAADLMTSSRIQKNPVLQQVACLGYSSVVNRYCSQTSACPKEALQPIHDLADEAISRGREDKMKLALKCIGNMGEPASLKRILKFLPISSSSAADIPVHIQIDAITALKKIAWKDPKTVQGYLIQILADQSLPPEVRMMACAVIFETRPALALITTIANVAMKESNMQVASFVYSHMKSLSKSRLPFMYNISSACNIALKLLSPKLDSMSYRYSKVIRADTYFDNYRVGATGEIFVVNSPRTMFPSAIISKLMANSAGSVADLVEVGIRVEGLADVIMKRNIPFAEYPTYKQIKELGKALQGWKELPTETPLVSAYLKILGQEVAFININKELLQQVMKTVVEPADRNAAIKRIANQIRNSIAGQWTQPVWMGELRYVVPSCLGLPLEYGSYTTALARAAVSVEGKMTPPLTGDFRLSQLLESTMQIRSDLKPSLYVHTVATMGVNTEYFQHAVEIQGEVQTRMPMKFDAKIDVKLKNLKIETNPCREETEIVVGRHKAFAVSRNIGELGVEKRTSILPEDAPLDVTEEPFQTSERASREHFAMQGPDSMPRKQSHSSREDLRRSTGKRAHKRDICLKMHHIGCQLCFSRRSRDASFIQNTYLHKLIGEHEAKIVLMPVHTDADIDKIQLEIQAGSRAAARIITEVNPESEEEDESSPYEDIQAKLKRILGIDSMFKVANKTRHPKNRPSKKGNTVLAEFGTEPDAKTSSSSSSASSTATSSSSSSASSPNRKKPMDEEENDQVKQARNKDASSSSRSSKSSNSSKRSSSKSSNSSKRSSSSSSDRATSRYSSTRSSHDTSRAASWPKFLGDIKTPVLAAFLHGISNNKKTGGLQLVVYADTDSVRPRVQVFVTNLTDSSKWKLCADASVRNAHKAVAYVKWGWDCRDYKVSTELVTGRFAGHPAAQVKLEWPKVPSNVRSVVEWFYEFVPGAAFMLGFSERMDKNPSRQARMVVALTSPRTCDVVVKLPDMILYQKAVRLPLSLPVGPRIPASELQSPIWNVFAEAPSAVLENLKARCSVSYNKIKTFNEVKFNYSMPANCYHILVQDCSSELKFLVMMKSAGEATNLKAINIKIGSHEIDMHPVNGQVKLLVDGAESPTANISLISAGASLWIHNENQGFALAAPGHGIDKLYFDGKTITIQVPLWMAGKTCGICGKYDAECEQEYRMPNGYLAKNAVSFGHSWILEEAPCRGACKLHRSFVKLEKTVQLAGVDSKCYSTEPVLRCAKGCSATKTTPVTVGFHCLPADSANSLTDKQMKYDQKSEDMQDTVDAHTACSCENEECST</sequence>
<reference evidence="12" key="1">
    <citation type="submission" date="2020-11" db="EMBL/GenBank/DDBJ databases">
        <title>Gallus gallus (Chicken) genome, bGalGal1, GRCg7b, maternal haplotype autosomes + Z &amp; W.</title>
        <authorList>
            <person name="Warren W."/>
            <person name="Formenti G."/>
            <person name="Fedrigo O."/>
            <person name="Haase B."/>
            <person name="Mountcastle J."/>
            <person name="Balacco J."/>
            <person name="Tracey A."/>
            <person name="Schneider V."/>
            <person name="Okimoto R."/>
            <person name="Cheng H."/>
            <person name="Hawken R."/>
            <person name="Howe K."/>
            <person name="Jarvis E.D."/>
        </authorList>
    </citation>
    <scope>NUCLEOTIDE SEQUENCE [LARGE SCALE GENOMIC DNA]</scope>
    <source>
        <strain evidence="12">Broiler</strain>
    </source>
</reference>
<dbReference type="Proteomes" id="UP000000539">
    <property type="component" value="Chromosome 8"/>
</dbReference>
<name>A0A8V0ZG25_CHICK</name>
<evidence type="ECO:0007829" key="14">
    <source>
        <dbReference type="PeptideAtlas" id="A0A8V0ZG25"/>
    </source>
</evidence>
<evidence type="ECO:0000256" key="6">
    <source>
        <dbReference type="ARBA" id="ARBA00056783"/>
    </source>
</evidence>
<evidence type="ECO:0000313" key="12">
    <source>
        <dbReference type="Ensembl" id="ENSGALP00010029779.1"/>
    </source>
</evidence>
<feature type="domain" description="VWFD" evidence="11">
    <location>
        <begin position="1424"/>
        <end position="1601"/>
    </location>
</feature>
<evidence type="ECO:0000256" key="9">
    <source>
        <dbReference type="SAM" id="SignalP"/>
    </source>
</evidence>
<evidence type="ECO:0000256" key="2">
    <source>
        <dbReference type="ARBA" id="ARBA00022729"/>
    </source>
</evidence>
<dbReference type="GO" id="GO:0005319">
    <property type="term" value="F:lipid transporter activity"/>
    <property type="evidence" value="ECO:0007669"/>
    <property type="project" value="InterPro"/>
</dbReference>
<evidence type="ECO:0000313" key="13">
    <source>
        <dbReference type="Proteomes" id="UP000000539"/>
    </source>
</evidence>
<keyword evidence="14" id="KW-1267">Proteomics identification</keyword>
<dbReference type="SUPFAM" id="SSF48431">
    <property type="entry name" value="Lipovitellin-phosvitin complex, superhelical domain"/>
    <property type="match status" value="1"/>
</dbReference>
<reference evidence="12" key="3">
    <citation type="submission" date="2025-09" db="UniProtKB">
        <authorList>
            <consortium name="Ensembl"/>
        </authorList>
    </citation>
    <scope>IDENTIFICATION</scope>
    <source>
        <strain evidence="12">broiler</strain>
    </source>
</reference>
<dbReference type="Gene3D" id="2.20.80.10">
    <property type="entry name" value="Lipovitellin-phosvitin complex, chain A, domain 4"/>
    <property type="match status" value="1"/>
</dbReference>
<dbReference type="Ensembl" id="ENSGALT00010050450.1">
    <property type="protein sequence ID" value="ENSGALP00010029779.1"/>
    <property type="gene ID" value="ENSGALG00010020856.1"/>
</dbReference>
<comment type="caution">
    <text evidence="7">Lacks conserved residue(s) required for the propagation of feature annotation.</text>
</comment>
<dbReference type="Pfam" id="PF09172">
    <property type="entry name" value="Vit_open_b-sht"/>
    <property type="match status" value="1"/>
</dbReference>
<proteinExistence type="evidence at protein level"/>
<dbReference type="InterPro" id="IPR015816">
    <property type="entry name" value="Vitellinogen_b-sht_N"/>
</dbReference>
<dbReference type="InterPro" id="IPR015817">
    <property type="entry name" value="Vitellinogen_open_b-sht_sub1"/>
</dbReference>
<evidence type="ECO:0000256" key="4">
    <source>
        <dbReference type="ARBA" id="ARBA00023157"/>
    </source>
</evidence>
<dbReference type="PANTHER" id="PTHR23345:SF15">
    <property type="entry name" value="VITELLOGENIN 1-RELATED"/>
    <property type="match status" value="1"/>
</dbReference>
<dbReference type="Pfam" id="PF01347">
    <property type="entry name" value="Vitellogenin_N"/>
    <property type="match status" value="1"/>
</dbReference>
<dbReference type="InterPro" id="IPR011030">
    <property type="entry name" value="Lipovitellin_superhlx_dom"/>
</dbReference>
<feature type="chain" id="PRO_5036461790" evidence="9">
    <location>
        <begin position="20"/>
        <end position="1695"/>
    </location>
</feature>
<feature type="region of interest" description="Disordered" evidence="8">
    <location>
        <begin position="1108"/>
        <end position="1207"/>
    </location>
</feature>
<keyword evidence="5" id="KW-0325">Glycoprotein</keyword>
<dbReference type="Gene3D" id="2.20.50.20">
    <property type="entry name" value="Lipovitellin. Chain A, domain 3"/>
    <property type="match status" value="2"/>
</dbReference>
<feature type="region of interest" description="Disordered" evidence="8">
    <location>
        <begin position="928"/>
        <end position="977"/>
    </location>
</feature>
<dbReference type="InterPro" id="IPR037088">
    <property type="entry name" value="Vitellinogen_b-sht_shell_sf"/>
</dbReference>
<keyword evidence="13" id="KW-1185">Reference proteome</keyword>
<feature type="signal peptide" evidence="9">
    <location>
        <begin position="1"/>
        <end position="19"/>
    </location>
</feature>
<dbReference type="InterPro" id="IPR001747">
    <property type="entry name" value="Vitellogenin_N"/>
</dbReference>
<dbReference type="Pfam" id="PF09175">
    <property type="entry name" value="Vit_b-sht_shell"/>
    <property type="match status" value="1"/>
</dbReference>
<dbReference type="Gene3D" id="1.25.10.20">
    <property type="entry name" value="Vitellinogen, superhelical"/>
    <property type="match status" value="1"/>
</dbReference>
<reference evidence="12" key="2">
    <citation type="submission" date="2025-08" db="UniProtKB">
        <authorList>
            <consortium name="Ensembl"/>
        </authorList>
    </citation>
    <scope>IDENTIFICATION</scope>
    <source>
        <strain evidence="12">broiler</strain>
    </source>
</reference>
<feature type="compositionally biased region" description="Basic and acidic residues" evidence="8">
    <location>
        <begin position="1149"/>
        <end position="1158"/>
    </location>
</feature>